<evidence type="ECO:0000256" key="3">
    <source>
        <dbReference type="ARBA" id="ARBA00019905"/>
    </source>
</evidence>
<accession>A0A7E4VSL2</accession>
<evidence type="ECO:0000256" key="7">
    <source>
        <dbReference type="SAM" id="Phobius"/>
    </source>
</evidence>
<comment type="similarity">
    <text evidence="1 6">Belongs to the glycosyl hydrolase 37 family.</text>
</comment>
<evidence type="ECO:0000256" key="8">
    <source>
        <dbReference type="SAM" id="SignalP"/>
    </source>
</evidence>
<dbReference type="InterPro" id="IPR012341">
    <property type="entry name" value="6hp_glycosidase-like_sf"/>
</dbReference>
<dbReference type="InterPro" id="IPR001661">
    <property type="entry name" value="Glyco_hydro_37"/>
</dbReference>
<evidence type="ECO:0000313" key="9">
    <source>
        <dbReference type="Proteomes" id="UP000492821"/>
    </source>
</evidence>
<evidence type="ECO:0000256" key="2">
    <source>
        <dbReference type="ARBA" id="ARBA00012757"/>
    </source>
</evidence>
<sequence>MILRWILALSVTVLSVNGWTCNVIMCDHTNTNNSQIYCGGDILKAVNEAALFKDSKEFVDMPLKFDPETTIADFEAEFNGTETDQIDPVKLQKFVDDHFYPAGHELDECVPAGYSPKPDKLMAIADDNLRDWALNLNNIWSHLCRKVSDNVTLHPELHSLIEVPHEFIIPGGRFREPYYWDAYWIIKGLLASEMYEAAARMLLNYKSYVDRFGFIPNGGRVYYLQRSQPPMYIPMIYEFYEATKNITFVQKLLDSAEAELNFWDTHRTVDVSFQHGDYKLYQYNSASNVPRPESFKEDMATANATSRQSCDLWSNIASAAESGLDFSTRWFADKQSLETIETKQIVPVDLNSFICWNLEILTFLYEYVGMDTVKADQYRQRYITHRRNLQKVFFNETEGAWLDYNIREKGHNPTFYASLAAPLFTNCYEKLDSNKAGQIYDFFKRNDAFNFTSGVPQSTLKNSAQQWDFPNGWANVNHMIIEGFRKSNSPQMQEEAFALATKWVRGNYRVFHTTQHMYEKYNVVGAIPQAGAGGEYNVQEGFGWTNGVILDLLVTYADRISVSDGDKTAAAAGAYISSGLGLIALMIPMFIRA</sequence>
<evidence type="ECO:0000256" key="4">
    <source>
        <dbReference type="ARBA" id="ARBA00022801"/>
    </source>
</evidence>
<feature type="signal peptide" evidence="8">
    <location>
        <begin position="1"/>
        <end position="18"/>
    </location>
</feature>
<dbReference type="Gene3D" id="1.50.10.10">
    <property type="match status" value="1"/>
</dbReference>
<dbReference type="WBParaSite" id="Pan_g2561.t1">
    <property type="protein sequence ID" value="Pan_g2561.t1"/>
    <property type="gene ID" value="Pan_g2561"/>
</dbReference>
<dbReference type="PANTHER" id="PTHR23403:SF5">
    <property type="entry name" value="TREHALASE"/>
    <property type="match status" value="1"/>
</dbReference>
<dbReference type="PANTHER" id="PTHR23403">
    <property type="entry name" value="TREHALASE"/>
    <property type="match status" value="1"/>
</dbReference>
<dbReference type="Pfam" id="PF01204">
    <property type="entry name" value="Trehalase"/>
    <property type="match status" value="1"/>
</dbReference>
<dbReference type="GO" id="GO:0004555">
    <property type="term" value="F:alpha,alpha-trehalase activity"/>
    <property type="evidence" value="ECO:0007669"/>
    <property type="project" value="UniProtKB-EC"/>
</dbReference>
<dbReference type="InterPro" id="IPR008928">
    <property type="entry name" value="6-hairpin_glycosidase_sf"/>
</dbReference>
<dbReference type="PRINTS" id="PR00744">
    <property type="entry name" value="GLHYDRLASE37"/>
</dbReference>
<evidence type="ECO:0000256" key="6">
    <source>
        <dbReference type="RuleBase" id="RU361180"/>
    </source>
</evidence>
<dbReference type="Proteomes" id="UP000492821">
    <property type="component" value="Unassembled WGS sequence"/>
</dbReference>
<dbReference type="SUPFAM" id="SSF48208">
    <property type="entry name" value="Six-hairpin glycosidases"/>
    <property type="match status" value="1"/>
</dbReference>
<feature type="chain" id="PRO_5028970909" description="Trehalase" evidence="8">
    <location>
        <begin position="19"/>
        <end position="593"/>
    </location>
</feature>
<organism evidence="9 10">
    <name type="scientific">Panagrellus redivivus</name>
    <name type="common">Microworm</name>
    <dbReference type="NCBI Taxonomy" id="6233"/>
    <lineage>
        <taxon>Eukaryota</taxon>
        <taxon>Metazoa</taxon>
        <taxon>Ecdysozoa</taxon>
        <taxon>Nematoda</taxon>
        <taxon>Chromadorea</taxon>
        <taxon>Rhabditida</taxon>
        <taxon>Tylenchina</taxon>
        <taxon>Panagrolaimomorpha</taxon>
        <taxon>Panagrolaimoidea</taxon>
        <taxon>Panagrolaimidae</taxon>
        <taxon>Panagrellus</taxon>
    </lineage>
</organism>
<reference evidence="10" key="2">
    <citation type="submission" date="2020-10" db="UniProtKB">
        <authorList>
            <consortium name="WormBaseParasite"/>
        </authorList>
    </citation>
    <scope>IDENTIFICATION</scope>
</reference>
<dbReference type="EC" id="3.2.1.28" evidence="2 6"/>
<evidence type="ECO:0000256" key="5">
    <source>
        <dbReference type="ARBA" id="ARBA00023295"/>
    </source>
</evidence>
<evidence type="ECO:0000313" key="10">
    <source>
        <dbReference type="WBParaSite" id="Pan_g2561.t1"/>
    </source>
</evidence>
<dbReference type="AlphaFoldDB" id="A0A7E4VSL2"/>
<dbReference type="GO" id="GO:0005993">
    <property type="term" value="P:trehalose catabolic process"/>
    <property type="evidence" value="ECO:0007669"/>
    <property type="project" value="TreeGrafter"/>
</dbReference>
<name>A0A7E4VSL2_PANRE</name>
<evidence type="ECO:0000256" key="1">
    <source>
        <dbReference type="ARBA" id="ARBA00005615"/>
    </source>
</evidence>
<dbReference type="InterPro" id="IPR018232">
    <property type="entry name" value="Glyco_hydro_37_CS"/>
</dbReference>
<protein>
    <recommendedName>
        <fullName evidence="3 6">Trehalase</fullName>
        <ecNumber evidence="2 6">3.2.1.28</ecNumber>
    </recommendedName>
    <alternativeName>
        <fullName evidence="6">Alpha-trehalose glucohydrolase</fullName>
    </alternativeName>
</protein>
<keyword evidence="9" id="KW-1185">Reference proteome</keyword>
<dbReference type="PROSITE" id="PS00927">
    <property type="entry name" value="TREHALASE_1"/>
    <property type="match status" value="1"/>
</dbReference>
<reference evidence="9" key="1">
    <citation type="journal article" date="2013" name="Genetics">
        <title>The draft genome and transcriptome of Panagrellus redivivus are shaped by the harsh demands of a free-living lifestyle.</title>
        <authorList>
            <person name="Srinivasan J."/>
            <person name="Dillman A.R."/>
            <person name="Macchietto M.G."/>
            <person name="Heikkinen L."/>
            <person name="Lakso M."/>
            <person name="Fracchia K.M."/>
            <person name="Antoshechkin I."/>
            <person name="Mortazavi A."/>
            <person name="Wong G."/>
            <person name="Sternberg P.W."/>
        </authorList>
    </citation>
    <scope>NUCLEOTIDE SEQUENCE [LARGE SCALE GENOMIC DNA]</scope>
    <source>
        <strain evidence="9">MT8872</strain>
    </source>
</reference>
<feature type="transmembrane region" description="Helical" evidence="7">
    <location>
        <begin position="569"/>
        <end position="591"/>
    </location>
</feature>
<keyword evidence="7" id="KW-1133">Transmembrane helix</keyword>
<keyword evidence="7" id="KW-0472">Membrane</keyword>
<keyword evidence="8" id="KW-0732">Signal</keyword>
<keyword evidence="7" id="KW-0812">Transmembrane</keyword>
<keyword evidence="4 6" id="KW-0378">Hydrolase</keyword>
<keyword evidence="5 6" id="KW-0326">Glycosidase</keyword>
<comment type="catalytic activity">
    <reaction evidence="6">
        <text>alpha,alpha-trehalose + H2O = alpha-D-glucose + beta-D-glucose</text>
        <dbReference type="Rhea" id="RHEA:32675"/>
        <dbReference type="ChEBI" id="CHEBI:15377"/>
        <dbReference type="ChEBI" id="CHEBI:15903"/>
        <dbReference type="ChEBI" id="CHEBI:16551"/>
        <dbReference type="ChEBI" id="CHEBI:17925"/>
        <dbReference type="EC" id="3.2.1.28"/>
    </reaction>
</comment>
<proteinExistence type="inferred from homology"/>